<sequence length="150" mass="16532">MADVKLIACLDEAQVEEALSRLSGLTKKAPEVLAPYSPMPAPKKSKARRVAEMIAPRPSQTMRREALKNILIHYDSFLDTQGEGDPGMRVAFSHISRALKPLWGGSNGIDMLANRKREYEPSSGKYRGTIYTPTPFGEEVLAELKAMSAL</sequence>
<comment type="caution">
    <text evidence="1">The sequence shown here is derived from an EMBL/GenBank/DDBJ whole genome shotgun (WGS) entry which is preliminary data.</text>
</comment>
<name>A0A7W6DSV9_9RHOB</name>
<keyword evidence="2" id="KW-1185">Reference proteome</keyword>
<proteinExistence type="predicted"/>
<protein>
    <submittedName>
        <fullName evidence="1">Uncharacterized protein</fullName>
    </submittedName>
</protein>
<dbReference type="AlphaFoldDB" id="A0A7W6DSV9"/>
<evidence type="ECO:0000313" key="2">
    <source>
        <dbReference type="Proteomes" id="UP000541426"/>
    </source>
</evidence>
<reference evidence="1 2" key="1">
    <citation type="submission" date="2020-08" db="EMBL/GenBank/DDBJ databases">
        <title>Genomic Encyclopedia of Type Strains, Phase IV (KMG-IV): sequencing the most valuable type-strain genomes for metagenomic binning, comparative biology and taxonomic classification.</title>
        <authorList>
            <person name="Goeker M."/>
        </authorList>
    </citation>
    <scope>NUCLEOTIDE SEQUENCE [LARGE SCALE GENOMIC DNA]</scope>
    <source>
        <strain evidence="1 2">DSM 102235</strain>
    </source>
</reference>
<dbReference type="RefSeq" id="WP_183970391.1">
    <property type="nucleotide sequence ID" value="NZ_JACIEJ010000026.1"/>
</dbReference>
<gene>
    <name evidence="1" type="ORF">GGQ68_004865</name>
</gene>
<organism evidence="1 2">
    <name type="scientific">Sagittula marina</name>
    <dbReference type="NCBI Taxonomy" id="943940"/>
    <lineage>
        <taxon>Bacteria</taxon>
        <taxon>Pseudomonadati</taxon>
        <taxon>Pseudomonadota</taxon>
        <taxon>Alphaproteobacteria</taxon>
        <taxon>Rhodobacterales</taxon>
        <taxon>Roseobacteraceae</taxon>
        <taxon>Sagittula</taxon>
    </lineage>
</organism>
<dbReference type="EMBL" id="JACIEJ010000026">
    <property type="protein sequence ID" value="MBB3988508.1"/>
    <property type="molecule type" value="Genomic_DNA"/>
</dbReference>
<accession>A0A7W6DSV9</accession>
<dbReference type="Proteomes" id="UP000541426">
    <property type="component" value="Unassembled WGS sequence"/>
</dbReference>
<evidence type="ECO:0000313" key="1">
    <source>
        <dbReference type="EMBL" id="MBB3988508.1"/>
    </source>
</evidence>